<evidence type="ECO:0000313" key="2">
    <source>
        <dbReference type="Proteomes" id="UP000198558"/>
    </source>
</evidence>
<evidence type="ECO:0000313" key="1">
    <source>
        <dbReference type="EMBL" id="SET20728.1"/>
    </source>
</evidence>
<gene>
    <name evidence="1" type="ORF">SAMN04489758_103124</name>
</gene>
<dbReference type="EMBL" id="FOIN01000003">
    <property type="protein sequence ID" value="SET20728.1"/>
    <property type="molecule type" value="Genomic_DNA"/>
</dbReference>
<proteinExistence type="predicted"/>
<protein>
    <submittedName>
        <fullName evidence="1">Uncharacterized protein</fullName>
    </submittedName>
</protein>
<keyword evidence="2" id="KW-1185">Reference proteome</keyword>
<name>A0A1I0CM64_9FIRM</name>
<organism evidence="1 2">
    <name type="scientific">Thomasclavelia cocleata</name>
    <dbReference type="NCBI Taxonomy" id="69824"/>
    <lineage>
        <taxon>Bacteria</taxon>
        <taxon>Bacillati</taxon>
        <taxon>Bacillota</taxon>
        <taxon>Erysipelotrichia</taxon>
        <taxon>Erysipelotrichales</taxon>
        <taxon>Coprobacillaceae</taxon>
        <taxon>Thomasclavelia</taxon>
    </lineage>
</organism>
<dbReference type="AlphaFoldDB" id="A0A1I0CM64"/>
<accession>A0A1I0CM64</accession>
<reference evidence="2" key="1">
    <citation type="submission" date="2016-10" db="EMBL/GenBank/DDBJ databases">
        <authorList>
            <person name="Varghese N."/>
            <person name="Submissions S."/>
        </authorList>
    </citation>
    <scope>NUCLEOTIDE SEQUENCE [LARGE SCALE GENOMIC DNA]</scope>
    <source>
        <strain evidence="2">DSM 1551</strain>
    </source>
</reference>
<dbReference type="Proteomes" id="UP000198558">
    <property type="component" value="Unassembled WGS sequence"/>
</dbReference>
<sequence length="250" mass="30538">MIYLNKSHCYMLVVGNEKCYSYNYAQKRYNAFLHSDDKILKVSLYRFKNDLKPKYEFNIAKDKTLNKNLFLQILYLIELDITRYKRILAEKAKKEKQEQEYLEMLKKAEKEAEEWYLDFIMENVKHEDLWLYCLLADPKDFEQFQYYSPADIVYMSYTLAVLDRGTDIDHDGLLEKNINDISDIDIEDLVYRFETSCREHWIKPNFHDEMVKQYSSRFDDNVYIKNRIMRNNNAYRNLHKTKPKMRIRQR</sequence>